<evidence type="ECO:0000313" key="2">
    <source>
        <dbReference type="EMBL" id="MFG6415215.1"/>
    </source>
</evidence>
<comment type="caution">
    <text evidence="2">The sequence shown here is derived from an EMBL/GenBank/DDBJ whole genome shotgun (WGS) entry which is preliminary data.</text>
</comment>
<dbReference type="Proteomes" id="UP001606300">
    <property type="component" value="Unassembled WGS sequence"/>
</dbReference>
<dbReference type="SUPFAM" id="SSF53850">
    <property type="entry name" value="Periplasmic binding protein-like II"/>
    <property type="match status" value="1"/>
</dbReference>
<name>A0ABW7ENZ7_9BURK</name>
<dbReference type="EMBL" id="JBIGHY010000005">
    <property type="protein sequence ID" value="MFG6415215.1"/>
    <property type="molecule type" value="Genomic_DNA"/>
</dbReference>
<keyword evidence="3" id="KW-1185">Reference proteome</keyword>
<protein>
    <submittedName>
        <fullName evidence="2">Substrate-binding periplasmic protein</fullName>
    </submittedName>
</protein>
<dbReference type="RefSeq" id="WP_394471284.1">
    <property type="nucleotide sequence ID" value="NZ_JBIGHY010000005.1"/>
</dbReference>
<evidence type="ECO:0000256" key="1">
    <source>
        <dbReference type="SAM" id="SignalP"/>
    </source>
</evidence>
<dbReference type="Gene3D" id="3.40.190.10">
    <property type="entry name" value="Periplasmic binding protein-like II"/>
    <property type="match status" value="2"/>
</dbReference>
<dbReference type="PANTHER" id="PTHR35936:SF6">
    <property type="entry name" value="AMINO ACID ABC TRANSPORTER SUBSTRATE-BINDING PAAT FAMILY PROTEIN"/>
    <property type="match status" value="1"/>
</dbReference>
<sequence length="260" mass="27931">MAAKPGLRGVAGLLGLACWLAPAWAAPAAAPATSKPALRFIVGEDWAWPYLALRNGRPVGGLAFDLMEQVARAADARPVYVMLPPKRTQPALHAGEAELMCMMAPKWVAGPLPAARIGPPMVVLEDVLAVTPGSVHGAPLDLAAQRGLRVGTVLGYHYQELGPLFEAGQLVRDDAATQQGVLEKLARGRMPTAVVDRLVLAQYNRGRTQEQRLHALQVVSQTVTHCLLGGATQWPAERLQQALRAVADRAAMARLLQRYR</sequence>
<gene>
    <name evidence="2" type="ORF">ACG02S_15065</name>
</gene>
<proteinExistence type="predicted"/>
<accession>A0ABW7ENZ7</accession>
<reference evidence="2 3" key="1">
    <citation type="submission" date="2024-09" db="EMBL/GenBank/DDBJ databases">
        <title>Novel species of the genus Pelomonas and Roseateles isolated from streams.</title>
        <authorList>
            <person name="Lu H."/>
        </authorList>
    </citation>
    <scope>NUCLEOTIDE SEQUENCE [LARGE SCALE GENOMIC DNA]</scope>
    <source>
        <strain evidence="2 3">DC23W</strain>
    </source>
</reference>
<dbReference type="PANTHER" id="PTHR35936">
    <property type="entry name" value="MEMBRANE-BOUND LYTIC MUREIN TRANSGLYCOSYLASE F"/>
    <property type="match status" value="1"/>
</dbReference>
<evidence type="ECO:0000313" key="3">
    <source>
        <dbReference type="Proteomes" id="UP001606300"/>
    </source>
</evidence>
<organism evidence="2 3">
    <name type="scientific">Pelomonas dachongensis</name>
    <dbReference type="NCBI Taxonomy" id="3299029"/>
    <lineage>
        <taxon>Bacteria</taxon>
        <taxon>Pseudomonadati</taxon>
        <taxon>Pseudomonadota</taxon>
        <taxon>Betaproteobacteria</taxon>
        <taxon>Burkholderiales</taxon>
        <taxon>Sphaerotilaceae</taxon>
        <taxon>Roseateles</taxon>
    </lineage>
</organism>
<keyword evidence="1" id="KW-0732">Signal</keyword>
<feature type="chain" id="PRO_5045183883" evidence="1">
    <location>
        <begin position="26"/>
        <end position="260"/>
    </location>
</feature>
<feature type="signal peptide" evidence="1">
    <location>
        <begin position="1"/>
        <end position="25"/>
    </location>
</feature>